<reference evidence="1" key="2">
    <citation type="journal article" date="2023" name="Microorganisms">
        <title>Isolation and Genomic Characteristics of Cat-Borne Campylobacter felis sp. nov. and Sheep-Borne Campylobacter ovis sp. nov.</title>
        <authorList>
            <person name="Wang H."/>
            <person name="Li Y."/>
            <person name="Gu Y."/>
            <person name="Zhou G."/>
            <person name="Chen X."/>
            <person name="Zhang X."/>
            <person name="Shao Z."/>
            <person name="Zhang J."/>
            <person name="Zhang M."/>
        </authorList>
    </citation>
    <scope>NUCLEOTIDE SEQUENCE</scope>
    <source>
        <strain evidence="1">PS10</strain>
    </source>
</reference>
<reference evidence="1" key="1">
    <citation type="submission" date="2022-08" db="EMBL/GenBank/DDBJ databases">
        <authorList>
            <person name="Wang H."/>
        </authorList>
    </citation>
    <scope>NUCLEOTIDE SEQUENCE</scope>
    <source>
        <strain evidence="1">PS10</strain>
    </source>
</reference>
<dbReference type="RefSeq" id="WP_284937842.1">
    <property type="nucleotide sequence ID" value="NZ_JANURM010000009.1"/>
</dbReference>
<evidence type="ECO:0000313" key="1">
    <source>
        <dbReference type="EMBL" id="MDL0089184.1"/>
    </source>
</evidence>
<gene>
    <name evidence="1" type="ORF">NYG85_07385</name>
</gene>
<protein>
    <submittedName>
        <fullName evidence="1">Transcriptional regulator</fullName>
    </submittedName>
</protein>
<accession>A0ABT7HQS0</accession>
<name>A0ABT7HQS0_9BACT</name>
<evidence type="ECO:0000313" key="2">
    <source>
        <dbReference type="Proteomes" id="UP001173801"/>
    </source>
</evidence>
<dbReference type="EMBL" id="JANURM010000009">
    <property type="protein sequence ID" value="MDL0089184.1"/>
    <property type="molecule type" value="Genomic_DNA"/>
</dbReference>
<keyword evidence="2" id="KW-1185">Reference proteome</keyword>
<dbReference type="Proteomes" id="UP001173801">
    <property type="component" value="Unassembled WGS sequence"/>
</dbReference>
<sequence length="96" mass="10915">MDENKRSDGVADVSKGSEATEQNIIKKVCKELNLTYKQLGEAIGYSEAAIKAAIAKNEISEPMRRAIELYKETLNLKEQNKEFEVFKAFFKNILKD</sequence>
<organism evidence="1 2">
    <name type="scientific">Campylobacter gastrosuis</name>
    <dbReference type="NCBI Taxonomy" id="2974576"/>
    <lineage>
        <taxon>Bacteria</taxon>
        <taxon>Pseudomonadati</taxon>
        <taxon>Campylobacterota</taxon>
        <taxon>Epsilonproteobacteria</taxon>
        <taxon>Campylobacterales</taxon>
        <taxon>Campylobacteraceae</taxon>
        <taxon>Campylobacter</taxon>
    </lineage>
</organism>
<comment type="caution">
    <text evidence="1">The sequence shown here is derived from an EMBL/GenBank/DDBJ whole genome shotgun (WGS) entry which is preliminary data.</text>
</comment>
<proteinExistence type="predicted"/>